<accession>B3XNC3</accession>
<feature type="transmembrane region" description="Helical" evidence="1">
    <location>
        <begin position="37"/>
        <end position="54"/>
    </location>
</feature>
<evidence type="ECO:0000256" key="1">
    <source>
        <dbReference type="SAM" id="Phobius"/>
    </source>
</evidence>
<reference evidence="3" key="1">
    <citation type="submission" date="2008-06" db="EMBL/GenBank/DDBJ databases">
        <title>Permanent draft sequence of Lactobacillus reuteri 100-23.</title>
        <authorList>
            <consortium name="US DOE Joint Genome Institute"/>
            <person name="Copeland A."/>
            <person name="Lucas S."/>
            <person name="Lapidus A."/>
            <person name="Barry K."/>
            <person name="Detter J.C."/>
            <person name="Glavina del Rio T."/>
            <person name="Hammon N."/>
            <person name="Israni S."/>
            <person name="Dalin E."/>
            <person name="Tice H."/>
            <person name="Pitluck S."/>
            <person name="Sun H."/>
            <person name="Schmutz J."/>
            <person name="Larimer F."/>
            <person name="Land M."/>
            <person name="Hauser L."/>
            <person name="Walter J."/>
            <person name="Heng N.C.K."/>
            <person name="Tannock G.W."/>
            <person name="Richardson P."/>
        </authorList>
    </citation>
    <scope>NUCLEOTIDE SEQUENCE [LARGE SCALE GENOMIC DNA]</scope>
    <source>
        <strain evidence="3">DSM 17509 / CIP 109821 / 100-23</strain>
    </source>
</reference>
<organism evidence="2 3">
    <name type="scientific">Limosilactobacillus reuteri subsp. rodentium (strain DSM 17509 / CIP 109821 / 100-23)</name>
    <name type="common">Lactobacillus reuteri</name>
    <dbReference type="NCBI Taxonomy" id="349123"/>
    <lineage>
        <taxon>Bacteria</taxon>
        <taxon>Bacillati</taxon>
        <taxon>Bacillota</taxon>
        <taxon>Bacilli</taxon>
        <taxon>Lactobacillales</taxon>
        <taxon>Lactobacillaceae</taxon>
        <taxon>Limosilactobacillus</taxon>
    </lineage>
</organism>
<gene>
    <name evidence="2" type="ORF">Lreu23DRAFT_4191</name>
</gene>
<protein>
    <submittedName>
        <fullName evidence="2">Uncharacterized protein</fullName>
    </submittedName>
</protein>
<dbReference type="PATRIC" id="fig|349123.13.peg.1198"/>
<evidence type="ECO:0000313" key="3">
    <source>
        <dbReference type="Proteomes" id="UP000003853"/>
    </source>
</evidence>
<dbReference type="EMBL" id="AAPZ02000001">
    <property type="protein sequence ID" value="EDX42675.1"/>
    <property type="molecule type" value="Genomic_DNA"/>
</dbReference>
<name>B3XNC3_LIMR1</name>
<dbReference type="AlphaFoldDB" id="B3XNC3"/>
<proteinExistence type="predicted"/>
<keyword evidence="1" id="KW-1133">Transmembrane helix</keyword>
<keyword evidence="1" id="KW-0812">Transmembrane</keyword>
<dbReference type="Proteomes" id="UP000003853">
    <property type="component" value="Unassembled WGS sequence"/>
</dbReference>
<evidence type="ECO:0000313" key="2">
    <source>
        <dbReference type="EMBL" id="EDX42675.1"/>
    </source>
</evidence>
<comment type="caution">
    <text evidence="2">The sequence shown here is derived from an EMBL/GenBank/DDBJ whole genome shotgun (WGS) entry which is preliminary data.</text>
</comment>
<keyword evidence="1" id="KW-0472">Membrane</keyword>
<sequence>MISRCTNWNQLVTYSVPVSGRLKGALFYFKLYVTTKLTLKAAIALNVMAIFFGYI</sequence>